<gene>
    <name evidence="2" type="ORF">ZHAS_00013909</name>
</gene>
<protein>
    <submittedName>
        <fullName evidence="2 3">Uncharacterized protein</fullName>
    </submittedName>
</protein>
<proteinExistence type="predicted"/>
<evidence type="ECO:0000313" key="4">
    <source>
        <dbReference type="Proteomes" id="UP000030765"/>
    </source>
</evidence>
<keyword evidence="4" id="KW-1185">Reference proteome</keyword>
<dbReference type="EnsemblMetazoa" id="ASIC013909-RA">
    <property type="protein sequence ID" value="ASIC013909-PA"/>
    <property type="gene ID" value="ASIC013909"/>
</dbReference>
<sequence>MAVSVESASGLGFLRLPPGSVRRNTVDEGQTGGAGWHVSENRERTEPTEKPTRLVSTPRGVGKGSPFSTNRSRASG</sequence>
<dbReference type="Proteomes" id="UP000030765">
    <property type="component" value="Unassembled WGS sequence"/>
</dbReference>
<evidence type="ECO:0000313" key="3">
    <source>
        <dbReference type="EnsemblMetazoa" id="ASIC013909-PA"/>
    </source>
</evidence>
<evidence type="ECO:0000313" key="2">
    <source>
        <dbReference type="EMBL" id="KFB45909.1"/>
    </source>
</evidence>
<dbReference type="EMBL" id="KE525310">
    <property type="protein sequence ID" value="KFB45909.1"/>
    <property type="molecule type" value="Genomic_DNA"/>
</dbReference>
<reference evidence="2 4" key="1">
    <citation type="journal article" date="2014" name="BMC Genomics">
        <title>Genome sequence of Anopheles sinensis provides insight into genetics basis of mosquito competence for malaria parasites.</title>
        <authorList>
            <person name="Zhou D."/>
            <person name="Zhang D."/>
            <person name="Ding G."/>
            <person name="Shi L."/>
            <person name="Hou Q."/>
            <person name="Ye Y."/>
            <person name="Xu Y."/>
            <person name="Zhou H."/>
            <person name="Xiong C."/>
            <person name="Li S."/>
            <person name="Yu J."/>
            <person name="Hong S."/>
            <person name="Yu X."/>
            <person name="Zou P."/>
            <person name="Chen C."/>
            <person name="Chang X."/>
            <person name="Wang W."/>
            <person name="Lv Y."/>
            <person name="Sun Y."/>
            <person name="Ma L."/>
            <person name="Shen B."/>
            <person name="Zhu C."/>
        </authorList>
    </citation>
    <scope>NUCLEOTIDE SEQUENCE [LARGE SCALE GENOMIC DNA]</scope>
</reference>
<reference evidence="3" key="2">
    <citation type="submission" date="2020-05" db="UniProtKB">
        <authorList>
            <consortium name="EnsemblMetazoa"/>
        </authorList>
    </citation>
    <scope>IDENTIFICATION</scope>
</reference>
<organism evidence="2">
    <name type="scientific">Anopheles sinensis</name>
    <name type="common">Mosquito</name>
    <dbReference type="NCBI Taxonomy" id="74873"/>
    <lineage>
        <taxon>Eukaryota</taxon>
        <taxon>Metazoa</taxon>
        <taxon>Ecdysozoa</taxon>
        <taxon>Arthropoda</taxon>
        <taxon>Hexapoda</taxon>
        <taxon>Insecta</taxon>
        <taxon>Pterygota</taxon>
        <taxon>Neoptera</taxon>
        <taxon>Endopterygota</taxon>
        <taxon>Diptera</taxon>
        <taxon>Nematocera</taxon>
        <taxon>Culicoidea</taxon>
        <taxon>Culicidae</taxon>
        <taxon>Anophelinae</taxon>
        <taxon>Anopheles</taxon>
    </lineage>
</organism>
<feature type="compositionally biased region" description="Polar residues" evidence="1">
    <location>
        <begin position="66"/>
        <end position="76"/>
    </location>
</feature>
<name>A0A084W6R5_ANOSI</name>
<feature type="region of interest" description="Disordered" evidence="1">
    <location>
        <begin position="1"/>
        <end position="76"/>
    </location>
</feature>
<dbReference type="AlphaFoldDB" id="A0A084W6R5"/>
<accession>A0A084W6R5</accession>
<feature type="compositionally biased region" description="Basic and acidic residues" evidence="1">
    <location>
        <begin position="39"/>
        <end position="52"/>
    </location>
</feature>
<evidence type="ECO:0000256" key="1">
    <source>
        <dbReference type="SAM" id="MobiDB-lite"/>
    </source>
</evidence>
<dbReference type="EMBL" id="ATLV01020924">
    <property type="status" value="NOT_ANNOTATED_CDS"/>
    <property type="molecule type" value="Genomic_DNA"/>
</dbReference>
<dbReference type="VEuPathDB" id="VectorBase:ASIC013909"/>